<sequence length="108" mass="12273">MRYRSLCKDEIAVYRRFQWSGPARMRCTLVATWHSDCLYLHCHSGTNKSHLLLFLPSNSSSFPSPSAAFVPSCATVRFTSPFRNLGKDKSYEVGCTLACLCTKMHIYL</sequence>
<keyword evidence="2" id="KW-1185">Reference proteome</keyword>
<dbReference type="EMBL" id="JARK01001347">
    <property type="protein sequence ID" value="EYC25827.1"/>
    <property type="molecule type" value="Genomic_DNA"/>
</dbReference>
<gene>
    <name evidence="1" type="primary">Acey_s0011.g1409</name>
    <name evidence="1" type="ORF">Y032_0011g1409</name>
</gene>
<proteinExistence type="predicted"/>
<dbReference type="Proteomes" id="UP000024635">
    <property type="component" value="Unassembled WGS sequence"/>
</dbReference>
<reference evidence="2" key="1">
    <citation type="journal article" date="2015" name="Nat. Genet.">
        <title>The genome and transcriptome of the zoonotic hookworm Ancylostoma ceylanicum identify infection-specific gene families.</title>
        <authorList>
            <person name="Schwarz E.M."/>
            <person name="Hu Y."/>
            <person name="Antoshechkin I."/>
            <person name="Miller M.M."/>
            <person name="Sternberg P.W."/>
            <person name="Aroian R.V."/>
        </authorList>
    </citation>
    <scope>NUCLEOTIDE SEQUENCE</scope>
    <source>
        <strain evidence="2">HY135</strain>
    </source>
</reference>
<evidence type="ECO:0000313" key="2">
    <source>
        <dbReference type="Proteomes" id="UP000024635"/>
    </source>
</evidence>
<dbReference type="AlphaFoldDB" id="A0A016VFL1"/>
<accession>A0A016VFL1</accession>
<protein>
    <submittedName>
        <fullName evidence="1">Uncharacterized protein</fullName>
    </submittedName>
</protein>
<comment type="caution">
    <text evidence="1">The sequence shown here is derived from an EMBL/GenBank/DDBJ whole genome shotgun (WGS) entry which is preliminary data.</text>
</comment>
<evidence type="ECO:0000313" key="1">
    <source>
        <dbReference type="EMBL" id="EYC25827.1"/>
    </source>
</evidence>
<name>A0A016VFL1_9BILA</name>
<organism evidence="1 2">
    <name type="scientific">Ancylostoma ceylanicum</name>
    <dbReference type="NCBI Taxonomy" id="53326"/>
    <lineage>
        <taxon>Eukaryota</taxon>
        <taxon>Metazoa</taxon>
        <taxon>Ecdysozoa</taxon>
        <taxon>Nematoda</taxon>
        <taxon>Chromadorea</taxon>
        <taxon>Rhabditida</taxon>
        <taxon>Rhabditina</taxon>
        <taxon>Rhabditomorpha</taxon>
        <taxon>Strongyloidea</taxon>
        <taxon>Ancylostomatidae</taxon>
        <taxon>Ancylostomatinae</taxon>
        <taxon>Ancylostoma</taxon>
    </lineage>
</organism>